<organism evidence="1">
    <name type="scientific">bioreactor metagenome</name>
    <dbReference type="NCBI Taxonomy" id="1076179"/>
    <lineage>
        <taxon>unclassified sequences</taxon>
        <taxon>metagenomes</taxon>
        <taxon>ecological metagenomes</taxon>
    </lineage>
</organism>
<name>A0A645JJI8_9ZZZZ</name>
<protein>
    <submittedName>
        <fullName evidence="1">Uncharacterized protein</fullName>
    </submittedName>
</protein>
<proteinExistence type="predicted"/>
<dbReference type="EMBL" id="VSSQ01143098">
    <property type="protein sequence ID" value="MPN63527.1"/>
    <property type="molecule type" value="Genomic_DNA"/>
</dbReference>
<sequence>MLLKVSRYQYPSHKKSNREMAMTGAQLRERGLAEEVNRESSRERQVRPDYANLMFPIVVATDA</sequence>
<evidence type="ECO:0000313" key="1">
    <source>
        <dbReference type="EMBL" id="MPN63527.1"/>
    </source>
</evidence>
<comment type="caution">
    <text evidence="1">The sequence shown here is derived from an EMBL/GenBank/DDBJ whole genome shotgun (WGS) entry which is preliminary data.</text>
</comment>
<gene>
    <name evidence="1" type="ORF">SDC9_211291</name>
</gene>
<dbReference type="AlphaFoldDB" id="A0A645JJI8"/>
<accession>A0A645JJI8</accession>
<reference evidence="1" key="1">
    <citation type="submission" date="2019-08" db="EMBL/GenBank/DDBJ databases">
        <authorList>
            <person name="Kucharzyk K."/>
            <person name="Murdoch R.W."/>
            <person name="Higgins S."/>
            <person name="Loffler F."/>
        </authorList>
    </citation>
    <scope>NUCLEOTIDE SEQUENCE</scope>
</reference>